<dbReference type="AlphaFoldDB" id="A0A382YNL9"/>
<dbReference type="Gene3D" id="3.40.50.1820">
    <property type="entry name" value="alpha/beta hydrolase"/>
    <property type="match status" value="1"/>
</dbReference>
<dbReference type="InterPro" id="IPR029058">
    <property type="entry name" value="AB_hydrolase_fold"/>
</dbReference>
<feature type="non-terminal residue" evidence="1">
    <location>
        <position position="1"/>
    </location>
</feature>
<proteinExistence type="predicted"/>
<organism evidence="1">
    <name type="scientific">marine metagenome</name>
    <dbReference type="NCBI Taxonomy" id="408172"/>
    <lineage>
        <taxon>unclassified sequences</taxon>
        <taxon>metagenomes</taxon>
        <taxon>ecological metagenomes</taxon>
    </lineage>
</organism>
<accession>A0A382YNL9</accession>
<evidence type="ECO:0008006" key="2">
    <source>
        <dbReference type="Google" id="ProtNLM"/>
    </source>
</evidence>
<dbReference type="EMBL" id="UINC01177329">
    <property type="protein sequence ID" value="SVD84907.1"/>
    <property type="molecule type" value="Genomic_DNA"/>
</dbReference>
<gene>
    <name evidence="1" type="ORF">METZ01_LOCUS437761</name>
</gene>
<evidence type="ECO:0000313" key="1">
    <source>
        <dbReference type="EMBL" id="SVD84907.1"/>
    </source>
</evidence>
<name>A0A382YNL9_9ZZZZ</name>
<sequence>CLDFVEAQMGARAAAWWGLSMGTMMGIPVTATDKRIRLALFGLMGDWGPNQQDLARLAPKVTCPVRFLVQWDDEIVPRDACFSLFNLLGSKAKTLHANPGPHAAVPRFEMVGSIAYLDEKLRKYAATQA</sequence>
<reference evidence="1" key="1">
    <citation type="submission" date="2018-05" db="EMBL/GenBank/DDBJ databases">
        <authorList>
            <person name="Lanie J.A."/>
            <person name="Ng W.-L."/>
            <person name="Kazmierczak K.M."/>
            <person name="Andrzejewski T.M."/>
            <person name="Davidsen T.M."/>
            <person name="Wayne K.J."/>
            <person name="Tettelin H."/>
            <person name="Glass J.I."/>
            <person name="Rusch D."/>
            <person name="Podicherti R."/>
            <person name="Tsui H.-C.T."/>
            <person name="Winkler M.E."/>
        </authorList>
    </citation>
    <scope>NUCLEOTIDE SEQUENCE</scope>
</reference>
<protein>
    <recommendedName>
        <fullName evidence="2">Alpha/beta hydrolase</fullName>
    </recommendedName>
</protein>
<dbReference type="SUPFAM" id="SSF53474">
    <property type="entry name" value="alpha/beta-Hydrolases"/>
    <property type="match status" value="1"/>
</dbReference>